<protein>
    <submittedName>
        <fullName evidence="2">ISAs1 family transposase</fullName>
    </submittedName>
</protein>
<evidence type="ECO:0000313" key="2">
    <source>
        <dbReference type="EMBL" id="WTP91629.1"/>
    </source>
</evidence>
<dbReference type="PANTHER" id="PTHR30298:SF0">
    <property type="entry name" value="PROTEIN YBFL-RELATED"/>
    <property type="match status" value="1"/>
</dbReference>
<evidence type="ECO:0000256" key="1">
    <source>
        <dbReference type="SAM" id="MobiDB-lite"/>
    </source>
</evidence>
<organism evidence="2">
    <name type="scientific">Streptomyces sp. NBC_00180</name>
    <dbReference type="NCBI Taxonomy" id="2903632"/>
    <lineage>
        <taxon>Bacteria</taxon>
        <taxon>Bacillati</taxon>
        <taxon>Actinomycetota</taxon>
        <taxon>Actinomycetes</taxon>
        <taxon>Kitasatosporales</taxon>
        <taxon>Streptomycetaceae</taxon>
        <taxon>Streptomyces</taxon>
    </lineage>
</organism>
<feature type="region of interest" description="Disordered" evidence="1">
    <location>
        <begin position="267"/>
        <end position="325"/>
    </location>
</feature>
<dbReference type="InterPro" id="IPR047647">
    <property type="entry name" value="ISAs1_transpos"/>
</dbReference>
<dbReference type="AlphaFoldDB" id="A0AAU1I9G5"/>
<name>A0AAU1I9G5_9ACTN</name>
<feature type="compositionally biased region" description="Polar residues" evidence="1">
    <location>
        <begin position="301"/>
        <end position="312"/>
    </location>
</feature>
<feature type="region of interest" description="Disordered" evidence="1">
    <location>
        <begin position="1"/>
        <end position="24"/>
    </location>
</feature>
<proteinExistence type="predicted"/>
<gene>
    <name evidence="2" type="ORF">OG477_43190</name>
</gene>
<dbReference type="InterPro" id="IPR051698">
    <property type="entry name" value="Transposase_11-like"/>
</dbReference>
<dbReference type="EMBL" id="CP108140">
    <property type="protein sequence ID" value="WTP91629.1"/>
    <property type="molecule type" value="Genomic_DNA"/>
</dbReference>
<dbReference type="NCBIfam" id="NF033564">
    <property type="entry name" value="transpos_ISAs1"/>
    <property type="match status" value="1"/>
</dbReference>
<reference evidence="2" key="1">
    <citation type="submission" date="2022-10" db="EMBL/GenBank/DDBJ databases">
        <title>The complete genomes of actinobacterial strains from the NBC collection.</title>
        <authorList>
            <person name="Joergensen T.S."/>
            <person name="Alvarez Arevalo M."/>
            <person name="Sterndorff E.B."/>
            <person name="Faurdal D."/>
            <person name="Vuksanovic O."/>
            <person name="Mourched A.-S."/>
            <person name="Charusanti P."/>
            <person name="Shaw S."/>
            <person name="Blin K."/>
            <person name="Weber T."/>
        </authorList>
    </citation>
    <scope>NUCLEOTIDE SEQUENCE</scope>
    <source>
        <strain evidence="2">NBC 00180</strain>
    </source>
</reference>
<feature type="compositionally biased region" description="Basic residues" evidence="1">
    <location>
        <begin position="7"/>
        <end position="18"/>
    </location>
</feature>
<dbReference type="PANTHER" id="PTHR30298">
    <property type="entry name" value="H REPEAT-ASSOCIATED PREDICTED TRANSPOSASE"/>
    <property type="match status" value="1"/>
</dbReference>
<sequence length="325" mass="34505">MLEQLGTRRHLPGRRRAPSHATPTRLLAALDGDALDAVIGAYLAEHDHTDVGGTGSVPRPAIAVDGKALSGSAHRQQRHRPLLSAVTHAPTVTLAQREVGAKTNETAAAGTTRLAGAVVTFDALHSVKDQVRWLVEEKKAHCIAVIKGNQPTASAQIKALPWEQAPIAHTVSGTGHGRRESRSVKAMAIAANLGGIAFPEARLALCIHGRRRDSGKRQTRETVYAVTSLDTHQASPADLGGYVRGHWGNREFQPPCQRCGVRRGRLHRPHRQRAASDCGLAESGHRQAAAAGSGQHRQDHPSNPGTHPNTPSGVGITDSPLLPGT</sequence>
<accession>A0AAU1I9G5</accession>